<dbReference type="OMA" id="ACGRYHG"/>
<dbReference type="STRING" id="7238.B4I6Y7"/>
<protein>
    <submittedName>
        <fullName evidence="2">GM22928</fullName>
    </submittedName>
</protein>
<dbReference type="Proteomes" id="UP000001292">
    <property type="component" value="Unassembled WGS sequence"/>
</dbReference>
<dbReference type="AlphaFoldDB" id="B4I6Y7"/>
<sequence length="138" mass="14499">MEEAEERLQSALAPKEQQEVAQEPERRAETLQEQRPRNGIPEEMDRFSFDDSIRFEEDSLCSWSSEPESLCNNWRGWKKPAAGSGAGNGGLSGVGGMSVAGDSGAPPFGGAGASGSCTPGGNGTAMANTSTCGRHYGE</sequence>
<gene>
    <name evidence="2" type="primary">Dsec\GM22928</name>
    <name evidence="2" type="ORF">Dsec_GM22928</name>
</gene>
<feature type="compositionally biased region" description="Gly residues" evidence="1">
    <location>
        <begin position="107"/>
        <end position="123"/>
    </location>
</feature>
<dbReference type="PhylomeDB" id="B4I6Y7"/>
<name>B4I6Y7_DROSE</name>
<evidence type="ECO:0000313" key="2">
    <source>
        <dbReference type="EMBL" id="EDW56085.1"/>
    </source>
</evidence>
<reference evidence="2 3" key="1">
    <citation type="journal article" date="2007" name="Nature">
        <title>Evolution of genes and genomes on the Drosophila phylogeny.</title>
        <authorList>
            <consortium name="Drosophila 12 Genomes Consortium"/>
            <person name="Clark A.G."/>
            <person name="Eisen M.B."/>
            <person name="Smith D.R."/>
            <person name="Bergman C.M."/>
            <person name="Oliver B."/>
            <person name="Markow T.A."/>
            <person name="Kaufman T.C."/>
            <person name="Kellis M."/>
            <person name="Gelbart W."/>
            <person name="Iyer V.N."/>
            <person name="Pollard D.A."/>
            <person name="Sackton T.B."/>
            <person name="Larracuente A.M."/>
            <person name="Singh N.D."/>
            <person name="Abad J.P."/>
            <person name="Abt D.N."/>
            <person name="Adryan B."/>
            <person name="Aguade M."/>
            <person name="Akashi H."/>
            <person name="Anderson W.W."/>
            <person name="Aquadro C.F."/>
            <person name="Ardell D.H."/>
            <person name="Arguello R."/>
            <person name="Artieri C.G."/>
            <person name="Barbash D.A."/>
            <person name="Barker D."/>
            <person name="Barsanti P."/>
            <person name="Batterham P."/>
            <person name="Batzoglou S."/>
            <person name="Begun D."/>
            <person name="Bhutkar A."/>
            <person name="Blanco E."/>
            <person name="Bosak S.A."/>
            <person name="Bradley R.K."/>
            <person name="Brand A.D."/>
            <person name="Brent M.R."/>
            <person name="Brooks A.N."/>
            <person name="Brown R.H."/>
            <person name="Butlin R.K."/>
            <person name="Caggese C."/>
            <person name="Calvi B.R."/>
            <person name="Bernardo de Carvalho A."/>
            <person name="Caspi A."/>
            <person name="Castrezana S."/>
            <person name="Celniker S.E."/>
            <person name="Chang J.L."/>
            <person name="Chapple C."/>
            <person name="Chatterji S."/>
            <person name="Chinwalla A."/>
            <person name="Civetta A."/>
            <person name="Clifton S.W."/>
            <person name="Comeron J.M."/>
            <person name="Costello J.C."/>
            <person name="Coyne J.A."/>
            <person name="Daub J."/>
            <person name="David R.G."/>
            <person name="Delcher A.L."/>
            <person name="Delehaunty K."/>
            <person name="Do C.B."/>
            <person name="Ebling H."/>
            <person name="Edwards K."/>
            <person name="Eickbush T."/>
            <person name="Evans J.D."/>
            <person name="Filipski A."/>
            <person name="Findeiss S."/>
            <person name="Freyhult E."/>
            <person name="Fulton L."/>
            <person name="Fulton R."/>
            <person name="Garcia A.C."/>
            <person name="Gardiner A."/>
            <person name="Garfield D.A."/>
            <person name="Garvin B.E."/>
            <person name="Gibson G."/>
            <person name="Gilbert D."/>
            <person name="Gnerre S."/>
            <person name="Godfrey J."/>
            <person name="Good R."/>
            <person name="Gotea V."/>
            <person name="Gravely B."/>
            <person name="Greenberg A.J."/>
            <person name="Griffiths-Jones S."/>
            <person name="Gross S."/>
            <person name="Guigo R."/>
            <person name="Gustafson E.A."/>
            <person name="Haerty W."/>
            <person name="Hahn M.W."/>
            <person name="Halligan D.L."/>
            <person name="Halpern A.L."/>
            <person name="Halter G.M."/>
            <person name="Han M.V."/>
            <person name="Heger A."/>
            <person name="Hillier L."/>
            <person name="Hinrichs A.S."/>
            <person name="Holmes I."/>
            <person name="Hoskins R.A."/>
            <person name="Hubisz M.J."/>
            <person name="Hultmark D."/>
            <person name="Huntley M.A."/>
            <person name="Jaffe D.B."/>
            <person name="Jagadeeshan S."/>
            <person name="Jeck W.R."/>
            <person name="Johnson J."/>
            <person name="Jones C.D."/>
            <person name="Jordan W.C."/>
            <person name="Karpen G.H."/>
            <person name="Kataoka E."/>
            <person name="Keightley P.D."/>
            <person name="Kheradpour P."/>
            <person name="Kirkness E.F."/>
            <person name="Koerich L.B."/>
            <person name="Kristiansen K."/>
            <person name="Kudrna D."/>
            <person name="Kulathinal R.J."/>
            <person name="Kumar S."/>
            <person name="Kwok R."/>
            <person name="Lander E."/>
            <person name="Langley C.H."/>
            <person name="Lapoint R."/>
            <person name="Lazzaro B.P."/>
            <person name="Lee S.J."/>
            <person name="Levesque L."/>
            <person name="Li R."/>
            <person name="Lin C.F."/>
            <person name="Lin M.F."/>
            <person name="Lindblad-Toh K."/>
            <person name="Llopart A."/>
            <person name="Long M."/>
            <person name="Low L."/>
            <person name="Lozovsky E."/>
            <person name="Lu J."/>
            <person name="Luo M."/>
            <person name="Machado C.A."/>
            <person name="Makalowski W."/>
            <person name="Marzo M."/>
            <person name="Matsuda M."/>
            <person name="Matzkin L."/>
            <person name="McAllister B."/>
            <person name="McBride C.S."/>
            <person name="McKernan B."/>
            <person name="McKernan K."/>
            <person name="Mendez-Lago M."/>
            <person name="Minx P."/>
            <person name="Mollenhauer M.U."/>
            <person name="Montooth K."/>
            <person name="Mount S.M."/>
            <person name="Mu X."/>
            <person name="Myers E."/>
            <person name="Negre B."/>
            <person name="Newfeld S."/>
            <person name="Nielsen R."/>
            <person name="Noor M.A."/>
            <person name="O'Grady P."/>
            <person name="Pachter L."/>
            <person name="Papaceit M."/>
            <person name="Parisi M.J."/>
            <person name="Parisi M."/>
            <person name="Parts L."/>
            <person name="Pedersen J.S."/>
            <person name="Pesole G."/>
            <person name="Phillippy A.M."/>
            <person name="Ponting C.P."/>
            <person name="Pop M."/>
            <person name="Porcelli D."/>
            <person name="Powell J.R."/>
            <person name="Prohaska S."/>
            <person name="Pruitt K."/>
            <person name="Puig M."/>
            <person name="Quesneville H."/>
            <person name="Ram K.R."/>
            <person name="Rand D."/>
            <person name="Rasmussen M.D."/>
            <person name="Reed L.K."/>
            <person name="Reenan R."/>
            <person name="Reily A."/>
            <person name="Remington K.A."/>
            <person name="Rieger T.T."/>
            <person name="Ritchie M.G."/>
            <person name="Robin C."/>
            <person name="Rogers Y.H."/>
            <person name="Rohde C."/>
            <person name="Rozas J."/>
            <person name="Rubenfield M.J."/>
            <person name="Ruiz A."/>
            <person name="Russo S."/>
            <person name="Salzberg S.L."/>
            <person name="Sanchez-Gracia A."/>
            <person name="Saranga D.J."/>
            <person name="Sato H."/>
            <person name="Schaeffer S.W."/>
            <person name="Schatz M.C."/>
            <person name="Schlenke T."/>
            <person name="Schwartz R."/>
            <person name="Segarra C."/>
            <person name="Singh R.S."/>
            <person name="Sirot L."/>
            <person name="Sirota M."/>
            <person name="Sisneros N.B."/>
            <person name="Smith C.D."/>
            <person name="Smith T.F."/>
            <person name="Spieth J."/>
            <person name="Stage D.E."/>
            <person name="Stark A."/>
            <person name="Stephan W."/>
            <person name="Strausberg R.L."/>
            <person name="Strempel S."/>
            <person name="Sturgill D."/>
            <person name="Sutton G."/>
            <person name="Sutton G.G."/>
            <person name="Tao W."/>
            <person name="Teichmann S."/>
            <person name="Tobari Y.N."/>
            <person name="Tomimura Y."/>
            <person name="Tsolas J.M."/>
            <person name="Valente V.L."/>
            <person name="Venter E."/>
            <person name="Venter J.C."/>
            <person name="Vicario S."/>
            <person name="Vieira F.G."/>
            <person name="Vilella A.J."/>
            <person name="Villasante A."/>
            <person name="Walenz B."/>
            <person name="Wang J."/>
            <person name="Wasserman M."/>
            <person name="Watts T."/>
            <person name="Wilson D."/>
            <person name="Wilson R.K."/>
            <person name="Wing R.A."/>
            <person name="Wolfner M.F."/>
            <person name="Wong A."/>
            <person name="Wong G.K."/>
            <person name="Wu C.I."/>
            <person name="Wu G."/>
            <person name="Yamamoto D."/>
            <person name="Yang H.P."/>
            <person name="Yang S.P."/>
            <person name="Yorke J.A."/>
            <person name="Yoshida K."/>
            <person name="Zdobnov E."/>
            <person name="Zhang P."/>
            <person name="Zhang Y."/>
            <person name="Zimin A.V."/>
            <person name="Baldwin J."/>
            <person name="Abdouelleil A."/>
            <person name="Abdulkadir J."/>
            <person name="Abebe A."/>
            <person name="Abera B."/>
            <person name="Abreu J."/>
            <person name="Acer S.C."/>
            <person name="Aftuck L."/>
            <person name="Alexander A."/>
            <person name="An P."/>
            <person name="Anderson E."/>
            <person name="Anderson S."/>
            <person name="Arachi H."/>
            <person name="Azer M."/>
            <person name="Bachantsang P."/>
            <person name="Barry A."/>
            <person name="Bayul T."/>
            <person name="Berlin A."/>
            <person name="Bessette D."/>
            <person name="Bloom T."/>
            <person name="Blye J."/>
            <person name="Boguslavskiy L."/>
            <person name="Bonnet C."/>
            <person name="Boukhgalter B."/>
            <person name="Bourzgui I."/>
            <person name="Brown A."/>
            <person name="Cahill P."/>
            <person name="Channer S."/>
            <person name="Cheshatsang Y."/>
            <person name="Chuda L."/>
            <person name="Citroen M."/>
            <person name="Collymore A."/>
            <person name="Cooke P."/>
            <person name="Costello M."/>
            <person name="D'Aco K."/>
            <person name="Daza R."/>
            <person name="De Haan G."/>
            <person name="DeGray S."/>
            <person name="DeMaso C."/>
            <person name="Dhargay N."/>
            <person name="Dooley K."/>
            <person name="Dooley E."/>
            <person name="Doricent M."/>
            <person name="Dorje P."/>
            <person name="Dorjee K."/>
            <person name="Dupes A."/>
            <person name="Elong R."/>
            <person name="Falk J."/>
            <person name="Farina A."/>
            <person name="Faro S."/>
            <person name="Ferguson D."/>
            <person name="Fisher S."/>
            <person name="Foley C.D."/>
            <person name="Franke A."/>
            <person name="Friedrich D."/>
            <person name="Gadbois L."/>
            <person name="Gearin G."/>
            <person name="Gearin C.R."/>
            <person name="Giannoukos G."/>
            <person name="Goode T."/>
            <person name="Graham J."/>
            <person name="Grandbois E."/>
            <person name="Grewal S."/>
            <person name="Gyaltsen K."/>
            <person name="Hafez N."/>
            <person name="Hagos B."/>
            <person name="Hall J."/>
            <person name="Henson C."/>
            <person name="Hollinger A."/>
            <person name="Honan T."/>
            <person name="Huard M.D."/>
            <person name="Hughes L."/>
            <person name="Hurhula B."/>
            <person name="Husby M.E."/>
            <person name="Kamat A."/>
            <person name="Kanga B."/>
            <person name="Kashin S."/>
            <person name="Khazanovich D."/>
            <person name="Kisner P."/>
            <person name="Lance K."/>
            <person name="Lara M."/>
            <person name="Lee W."/>
            <person name="Lennon N."/>
            <person name="Letendre F."/>
            <person name="LeVine R."/>
            <person name="Lipovsky A."/>
            <person name="Liu X."/>
            <person name="Liu J."/>
            <person name="Liu S."/>
            <person name="Lokyitsang T."/>
            <person name="Lokyitsang Y."/>
            <person name="Lubonja R."/>
            <person name="Lui A."/>
            <person name="MacDonald P."/>
            <person name="Magnisalis V."/>
            <person name="Maru K."/>
            <person name="Matthews C."/>
            <person name="McCusker W."/>
            <person name="McDonough S."/>
            <person name="Mehta T."/>
            <person name="Meldrim J."/>
            <person name="Meneus L."/>
            <person name="Mihai O."/>
            <person name="Mihalev A."/>
            <person name="Mihova T."/>
            <person name="Mittelman R."/>
            <person name="Mlenga V."/>
            <person name="Montmayeur A."/>
            <person name="Mulrain L."/>
            <person name="Navidi A."/>
            <person name="Naylor J."/>
            <person name="Negash T."/>
            <person name="Nguyen T."/>
            <person name="Nguyen N."/>
            <person name="Nicol R."/>
            <person name="Norbu C."/>
            <person name="Norbu N."/>
            <person name="Novod N."/>
            <person name="O'Neill B."/>
            <person name="Osman S."/>
            <person name="Markiewicz E."/>
            <person name="Oyono O.L."/>
            <person name="Patti C."/>
            <person name="Phunkhang P."/>
            <person name="Pierre F."/>
            <person name="Priest M."/>
            <person name="Raghuraman S."/>
            <person name="Rege F."/>
            <person name="Reyes R."/>
            <person name="Rise C."/>
            <person name="Rogov P."/>
            <person name="Ross K."/>
            <person name="Ryan E."/>
            <person name="Settipalli S."/>
            <person name="Shea T."/>
            <person name="Sherpa N."/>
            <person name="Shi L."/>
            <person name="Shih D."/>
            <person name="Sparrow T."/>
            <person name="Spaulding J."/>
            <person name="Stalker J."/>
            <person name="Stange-Thomann N."/>
            <person name="Stavropoulos S."/>
            <person name="Stone C."/>
            <person name="Strader C."/>
            <person name="Tesfaye S."/>
            <person name="Thomson T."/>
            <person name="Thoulutsang Y."/>
            <person name="Thoulutsang D."/>
            <person name="Topham K."/>
            <person name="Topping I."/>
            <person name="Tsamla T."/>
            <person name="Vassiliev H."/>
            <person name="Vo A."/>
            <person name="Wangchuk T."/>
            <person name="Wangdi T."/>
            <person name="Weiand M."/>
            <person name="Wilkinson J."/>
            <person name="Wilson A."/>
            <person name="Yadav S."/>
            <person name="Young G."/>
            <person name="Yu Q."/>
            <person name="Zembek L."/>
            <person name="Zhong D."/>
            <person name="Zimmer A."/>
            <person name="Zwirko Z."/>
            <person name="Jaffe D.B."/>
            <person name="Alvarez P."/>
            <person name="Brockman W."/>
            <person name="Butler J."/>
            <person name="Chin C."/>
            <person name="Gnerre S."/>
            <person name="Grabherr M."/>
            <person name="Kleber M."/>
            <person name="Mauceli E."/>
            <person name="MacCallum I."/>
        </authorList>
    </citation>
    <scope>NUCLEOTIDE SEQUENCE [LARGE SCALE GENOMIC DNA]</scope>
    <source>
        <strain evidence="3">Rob3c / Tucson 14021-0248.25</strain>
    </source>
</reference>
<dbReference type="EMBL" id="CH480823">
    <property type="protein sequence ID" value="EDW56085.1"/>
    <property type="molecule type" value="Genomic_DNA"/>
</dbReference>
<keyword evidence="3" id="KW-1185">Reference proteome</keyword>
<feature type="region of interest" description="Disordered" evidence="1">
    <location>
        <begin position="105"/>
        <end position="138"/>
    </location>
</feature>
<feature type="compositionally biased region" description="Basic and acidic residues" evidence="1">
    <location>
        <begin position="23"/>
        <end position="36"/>
    </location>
</feature>
<evidence type="ECO:0000256" key="1">
    <source>
        <dbReference type="SAM" id="MobiDB-lite"/>
    </source>
</evidence>
<evidence type="ECO:0000313" key="3">
    <source>
        <dbReference type="Proteomes" id="UP000001292"/>
    </source>
</evidence>
<feature type="region of interest" description="Disordered" evidence="1">
    <location>
        <begin position="1"/>
        <end position="44"/>
    </location>
</feature>
<organism evidence="3">
    <name type="scientific">Drosophila sechellia</name>
    <name type="common">Fruit fly</name>
    <dbReference type="NCBI Taxonomy" id="7238"/>
    <lineage>
        <taxon>Eukaryota</taxon>
        <taxon>Metazoa</taxon>
        <taxon>Ecdysozoa</taxon>
        <taxon>Arthropoda</taxon>
        <taxon>Hexapoda</taxon>
        <taxon>Insecta</taxon>
        <taxon>Pterygota</taxon>
        <taxon>Neoptera</taxon>
        <taxon>Endopterygota</taxon>
        <taxon>Diptera</taxon>
        <taxon>Brachycera</taxon>
        <taxon>Muscomorpha</taxon>
        <taxon>Ephydroidea</taxon>
        <taxon>Drosophilidae</taxon>
        <taxon>Drosophila</taxon>
        <taxon>Sophophora</taxon>
    </lineage>
</organism>
<accession>B4I6Y7</accession>
<proteinExistence type="predicted"/>
<dbReference type="HOGENOM" id="CLU_149573_0_0_1"/>